<dbReference type="PANTHER" id="PTHR12442:SF7">
    <property type="entry name" value="DYNEIN AXONEMAL INTERMEDIATE CHAIN 2"/>
    <property type="match status" value="1"/>
</dbReference>
<evidence type="ECO:0000256" key="8">
    <source>
        <dbReference type="ARBA" id="ARBA00023069"/>
    </source>
</evidence>
<sequence length="561" mass="61585">MEISHQYVKQRKDFGRHPRFRDEGAEMLADIRPNEEHAKNFVVRKTISTSIQVGQQMSEHEVNTNPVVLVNRGVLHTEGGWPKEIDCTEIEQVIRYRKKVEKDEHYIRAVVALCAGAEEVVKENNAIDIYEQYWEGDDAKYSTEAAAAHTLTQLLDPSPSRRGAQYLCWHPDGSRKVAVAYSVLEFQAEGAPSDSYVWDLGNPAQPDSVLSPTSPLVCLNFNLRDNKVLGAGQYNGQFAVFDTRQGSNAVDATPIVKSHRDPVYDFAWLQSKTGTEAMTASSDGRVLWWDTRRLGEPREELPLAERGVPSGALFGAVSLDYSPAAGPTKFLVGTEPGNVLLCNRKAKTPADRVGASYSGHHGPVYGLSRSPFYPKMFASCGDWTARVWNEDLRTPLITTAYHTAHLTAIRWSPTRPSVFFSAREDGVLDARDYYLNTQTAPALSTQVADCALTSLRVHEGGSLVAVGCRDGTTAVLQLSSSLVDLQPSEKAATLAMLERETAREKNLEKAQKEAKIRARKDAVAQEPAAAAAAGADAAADAAIGEGDNIQQLEKEFFESTM</sequence>
<dbReference type="EMBL" id="JALJOT010000002">
    <property type="protein sequence ID" value="KAK9917240.1"/>
    <property type="molecule type" value="Genomic_DNA"/>
</dbReference>
<organism evidence="13 14">
    <name type="scientific">Coccomyxa subellipsoidea</name>
    <dbReference type="NCBI Taxonomy" id="248742"/>
    <lineage>
        <taxon>Eukaryota</taxon>
        <taxon>Viridiplantae</taxon>
        <taxon>Chlorophyta</taxon>
        <taxon>core chlorophytes</taxon>
        <taxon>Trebouxiophyceae</taxon>
        <taxon>Trebouxiophyceae incertae sedis</taxon>
        <taxon>Coccomyxaceae</taxon>
        <taxon>Coccomyxa</taxon>
    </lineage>
</organism>
<evidence type="ECO:0000256" key="11">
    <source>
        <dbReference type="ARBA" id="ARBA00023273"/>
    </source>
</evidence>
<evidence type="ECO:0000313" key="14">
    <source>
        <dbReference type="Proteomes" id="UP001491310"/>
    </source>
</evidence>
<evidence type="ECO:0000256" key="6">
    <source>
        <dbReference type="ARBA" id="ARBA00022737"/>
    </source>
</evidence>
<dbReference type="PANTHER" id="PTHR12442">
    <property type="entry name" value="DYNEIN INTERMEDIATE CHAIN"/>
    <property type="match status" value="1"/>
</dbReference>
<evidence type="ECO:0000256" key="3">
    <source>
        <dbReference type="ARBA" id="ARBA00022490"/>
    </source>
</evidence>
<reference evidence="13 14" key="1">
    <citation type="journal article" date="2024" name="Nat. Commun.">
        <title>Phylogenomics reveals the evolutionary origins of lichenization in chlorophyte algae.</title>
        <authorList>
            <person name="Puginier C."/>
            <person name="Libourel C."/>
            <person name="Otte J."/>
            <person name="Skaloud P."/>
            <person name="Haon M."/>
            <person name="Grisel S."/>
            <person name="Petersen M."/>
            <person name="Berrin J.G."/>
            <person name="Delaux P.M."/>
            <person name="Dal Grande F."/>
            <person name="Keller J."/>
        </authorList>
    </citation>
    <scope>NUCLEOTIDE SEQUENCE [LARGE SCALE GENOMIC DNA]</scope>
    <source>
        <strain evidence="13 14">SAG 216-7</strain>
    </source>
</reference>
<evidence type="ECO:0000256" key="9">
    <source>
        <dbReference type="ARBA" id="ARBA00023175"/>
    </source>
</evidence>
<keyword evidence="9" id="KW-0505">Motor protein</keyword>
<dbReference type="Gene3D" id="2.130.10.10">
    <property type="entry name" value="YVTN repeat-like/Quinoprotein amine dehydrogenase"/>
    <property type="match status" value="2"/>
</dbReference>
<keyword evidence="4 12" id="KW-0853">WD repeat</keyword>
<dbReference type="SMART" id="SM00320">
    <property type="entry name" value="WD40"/>
    <property type="match status" value="5"/>
</dbReference>
<keyword evidence="5" id="KW-0493">Microtubule</keyword>
<evidence type="ECO:0000256" key="2">
    <source>
        <dbReference type="ARBA" id="ARBA00011059"/>
    </source>
</evidence>
<evidence type="ECO:0008006" key="15">
    <source>
        <dbReference type="Google" id="ProtNLM"/>
    </source>
</evidence>
<name>A0ABR2YZQ9_9CHLO</name>
<dbReference type="PROSITE" id="PS50082">
    <property type="entry name" value="WD_REPEATS_2"/>
    <property type="match status" value="1"/>
</dbReference>
<protein>
    <recommendedName>
        <fullName evidence="15">WD40 repeat-like protein</fullName>
    </recommendedName>
</protein>
<gene>
    <name evidence="13" type="ORF">WJX75_002207</name>
</gene>
<comment type="similarity">
    <text evidence="2">Belongs to the dynein intermediate chain family.</text>
</comment>
<evidence type="ECO:0000313" key="13">
    <source>
        <dbReference type="EMBL" id="KAK9917240.1"/>
    </source>
</evidence>
<dbReference type="InterPro" id="IPR015943">
    <property type="entry name" value="WD40/YVTN_repeat-like_dom_sf"/>
</dbReference>
<keyword evidence="14" id="KW-1185">Reference proteome</keyword>
<evidence type="ECO:0000256" key="7">
    <source>
        <dbReference type="ARBA" id="ARBA00023017"/>
    </source>
</evidence>
<evidence type="ECO:0000256" key="4">
    <source>
        <dbReference type="ARBA" id="ARBA00022574"/>
    </source>
</evidence>
<comment type="caution">
    <text evidence="13">The sequence shown here is derived from an EMBL/GenBank/DDBJ whole genome shotgun (WGS) entry which is preliminary data.</text>
</comment>
<dbReference type="SUPFAM" id="SSF50978">
    <property type="entry name" value="WD40 repeat-like"/>
    <property type="match status" value="1"/>
</dbReference>
<proteinExistence type="inferred from homology"/>
<feature type="repeat" description="WD" evidence="12">
    <location>
        <begin position="256"/>
        <end position="292"/>
    </location>
</feature>
<dbReference type="InterPro" id="IPR036322">
    <property type="entry name" value="WD40_repeat_dom_sf"/>
</dbReference>
<keyword evidence="3" id="KW-0963">Cytoplasm</keyword>
<dbReference type="Proteomes" id="UP001491310">
    <property type="component" value="Unassembled WGS sequence"/>
</dbReference>
<keyword evidence="11" id="KW-0966">Cell projection</keyword>
<evidence type="ECO:0000256" key="12">
    <source>
        <dbReference type="PROSITE-ProRule" id="PRU00221"/>
    </source>
</evidence>
<dbReference type="InterPro" id="IPR050687">
    <property type="entry name" value="Dynein_IC"/>
</dbReference>
<keyword evidence="6" id="KW-0677">Repeat</keyword>
<evidence type="ECO:0000256" key="5">
    <source>
        <dbReference type="ARBA" id="ARBA00022701"/>
    </source>
</evidence>
<keyword evidence="8" id="KW-0969">Cilium</keyword>
<dbReference type="Pfam" id="PF00400">
    <property type="entry name" value="WD40"/>
    <property type="match status" value="1"/>
</dbReference>
<evidence type="ECO:0000256" key="10">
    <source>
        <dbReference type="ARBA" id="ARBA00023212"/>
    </source>
</evidence>
<dbReference type="InterPro" id="IPR001680">
    <property type="entry name" value="WD40_rpt"/>
</dbReference>
<keyword evidence="7" id="KW-0243">Dynein</keyword>
<accession>A0ABR2YZQ9</accession>
<evidence type="ECO:0000256" key="1">
    <source>
        <dbReference type="ARBA" id="ARBA00004430"/>
    </source>
</evidence>
<comment type="subcellular location">
    <subcellularLocation>
        <location evidence="1">Cytoplasm</location>
        <location evidence="1">Cytoskeleton</location>
        <location evidence="1">Cilium axoneme</location>
    </subcellularLocation>
</comment>
<keyword evidence="10" id="KW-0206">Cytoskeleton</keyword>